<comment type="similarity">
    <text evidence="3 10">Belongs to the FKBP-type PPIase family.</text>
</comment>
<keyword evidence="7 9" id="KW-0413">Isomerase</keyword>
<sequence length="159" mass="17433">MQIADNHVVTLHYTVKTQDGDIIDESQSTEPLAFIQGSNFMIAGLEDALYGKQKSEKFEITVEPEQAYGHRQDALVQAVPASMFEGMDIEVGMSFRATTDQGEQSVIIIDKTDEHVTVDGNHPLSSLTLTFDVSIEDVREASAEELEHGHVHGAGGHDH</sequence>
<dbReference type="PANTHER" id="PTHR47861:SF3">
    <property type="entry name" value="FKBP-TYPE PEPTIDYL-PROLYL CIS-TRANS ISOMERASE SLYD"/>
    <property type="match status" value="1"/>
</dbReference>
<evidence type="ECO:0000256" key="6">
    <source>
        <dbReference type="ARBA" id="ARBA00023186"/>
    </source>
</evidence>
<evidence type="ECO:0000256" key="5">
    <source>
        <dbReference type="ARBA" id="ARBA00023110"/>
    </source>
</evidence>
<keyword evidence="13" id="KW-1185">Reference proteome</keyword>
<accession>H5T819</accession>
<evidence type="ECO:0000313" key="13">
    <source>
        <dbReference type="Proteomes" id="UP000053586"/>
    </source>
</evidence>
<evidence type="ECO:0000256" key="9">
    <source>
        <dbReference type="PROSITE-ProRule" id="PRU00277"/>
    </source>
</evidence>
<dbReference type="AlphaFoldDB" id="H5T819"/>
<dbReference type="eggNOG" id="COG1047">
    <property type="taxonomic scope" value="Bacteria"/>
</dbReference>
<dbReference type="InterPro" id="IPR001179">
    <property type="entry name" value="PPIase_FKBP_dom"/>
</dbReference>
<dbReference type="OrthoDB" id="9808891at2"/>
<dbReference type="GO" id="GO:0005737">
    <property type="term" value="C:cytoplasm"/>
    <property type="evidence" value="ECO:0007669"/>
    <property type="project" value="UniProtKB-SubCell"/>
</dbReference>
<dbReference type="GO" id="GO:0042026">
    <property type="term" value="P:protein refolding"/>
    <property type="evidence" value="ECO:0007669"/>
    <property type="project" value="UniProtKB-ARBA"/>
</dbReference>
<dbReference type="EC" id="5.2.1.8" evidence="10"/>
<comment type="caution">
    <text evidence="12">The sequence shown here is derived from an EMBL/GenBank/DDBJ whole genome shotgun (WGS) entry which is preliminary data.</text>
</comment>
<name>H5T819_9ALTE</name>
<keyword evidence="6" id="KW-0143">Chaperone</keyword>
<evidence type="ECO:0000259" key="11">
    <source>
        <dbReference type="PROSITE" id="PS50059"/>
    </source>
</evidence>
<dbReference type="PANTHER" id="PTHR47861">
    <property type="entry name" value="FKBP-TYPE PEPTIDYL-PROLYL CIS-TRANS ISOMERASE SLYD"/>
    <property type="match status" value="1"/>
</dbReference>
<dbReference type="EMBL" id="BAET01000004">
    <property type="protein sequence ID" value="GAB54446.1"/>
    <property type="molecule type" value="Genomic_DNA"/>
</dbReference>
<protein>
    <recommendedName>
        <fullName evidence="10">Peptidyl-prolyl cis-trans isomerase</fullName>
        <ecNumber evidence="10">5.2.1.8</ecNumber>
    </recommendedName>
</protein>
<evidence type="ECO:0000256" key="4">
    <source>
        <dbReference type="ARBA" id="ARBA00022490"/>
    </source>
</evidence>
<dbReference type="InterPro" id="IPR046357">
    <property type="entry name" value="PPIase_dom_sf"/>
</dbReference>
<proteinExistence type="inferred from homology"/>
<dbReference type="PROSITE" id="PS50059">
    <property type="entry name" value="FKBP_PPIASE"/>
    <property type="match status" value="1"/>
</dbReference>
<dbReference type="SUPFAM" id="SSF54534">
    <property type="entry name" value="FKBP-like"/>
    <property type="match status" value="1"/>
</dbReference>
<dbReference type="Gene3D" id="3.10.50.40">
    <property type="match status" value="1"/>
</dbReference>
<evidence type="ECO:0000256" key="2">
    <source>
        <dbReference type="ARBA" id="ARBA00004496"/>
    </source>
</evidence>
<dbReference type="STRING" id="56804.BAE46_10565"/>
<dbReference type="RefSeq" id="WP_006002684.1">
    <property type="nucleotide sequence ID" value="NZ_BAET01000004.1"/>
</dbReference>
<evidence type="ECO:0000256" key="1">
    <source>
        <dbReference type="ARBA" id="ARBA00000971"/>
    </source>
</evidence>
<dbReference type="GO" id="GO:0003755">
    <property type="term" value="F:peptidyl-prolyl cis-trans isomerase activity"/>
    <property type="evidence" value="ECO:0007669"/>
    <property type="project" value="UniProtKB-UniRule"/>
</dbReference>
<dbReference type="Proteomes" id="UP000053586">
    <property type="component" value="Unassembled WGS sequence"/>
</dbReference>
<feature type="domain" description="PPIase FKBP-type" evidence="11">
    <location>
        <begin position="6"/>
        <end position="91"/>
    </location>
</feature>
<gene>
    <name evidence="12" type="primary">slyD</name>
    <name evidence="12" type="ORF">GPUN_0298</name>
</gene>
<evidence type="ECO:0000256" key="7">
    <source>
        <dbReference type="ARBA" id="ARBA00023235"/>
    </source>
</evidence>
<dbReference type="Pfam" id="PF00254">
    <property type="entry name" value="FKBP_C"/>
    <property type="match status" value="1"/>
</dbReference>
<keyword evidence="5 9" id="KW-0697">Rotamase</keyword>
<evidence type="ECO:0000313" key="12">
    <source>
        <dbReference type="EMBL" id="GAB54446.1"/>
    </source>
</evidence>
<reference evidence="12 13" key="1">
    <citation type="journal article" date="2012" name="J. Bacteriol.">
        <title>Genome sequence of proteorhodopsin-containing sea ice bacterium Glaciecola punicea ACAM 611T.</title>
        <authorList>
            <person name="Qin Q.-L."/>
            <person name="Xie B.-B."/>
            <person name="Shu Y.-L."/>
            <person name="Rong J.-C."/>
            <person name="Zhao D.-L."/>
            <person name="Zhang X.-Y."/>
            <person name="Chen X.-L."/>
            <person name="Zhou B.-C."/>
            <person name="Zhanga Y.-Z."/>
        </authorList>
    </citation>
    <scope>NUCLEOTIDE SEQUENCE [LARGE SCALE GENOMIC DNA]</scope>
    <source>
        <strain evidence="12 13">ACAM 611</strain>
    </source>
</reference>
<evidence type="ECO:0000256" key="3">
    <source>
        <dbReference type="ARBA" id="ARBA00006577"/>
    </source>
</evidence>
<comment type="subcellular location">
    <subcellularLocation>
        <location evidence="2">Cytoplasm</location>
    </subcellularLocation>
</comment>
<evidence type="ECO:0000256" key="10">
    <source>
        <dbReference type="RuleBase" id="RU003915"/>
    </source>
</evidence>
<reference evidence="12 13" key="2">
    <citation type="journal article" date="2017" name="Antonie Van Leeuwenhoek">
        <title>Rhizobium rhizosphaerae sp. nov., a novel species isolated from rice rhizosphere.</title>
        <authorList>
            <person name="Zhao J.J."/>
            <person name="Zhang J."/>
            <person name="Zhang R.J."/>
            <person name="Zhang C.W."/>
            <person name="Yin H.Q."/>
            <person name="Zhang X.X."/>
        </authorList>
    </citation>
    <scope>NUCLEOTIDE SEQUENCE [LARGE SCALE GENOMIC DNA]</scope>
    <source>
        <strain evidence="12 13">ACAM 611</strain>
    </source>
</reference>
<organism evidence="12 13">
    <name type="scientific">Glaciecola punicea ACAM 611</name>
    <dbReference type="NCBI Taxonomy" id="1121923"/>
    <lineage>
        <taxon>Bacteria</taxon>
        <taxon>Pseudomonadati</taxon>
        <taxon>Pseudomonadota</taxon>
        <taxon>Gammaproteobacteria</taxon>
        <taxon>Alteromonadales</taxon>
        <taxon>Alteromonadaceae</taxon>
        <taxon>Glaciecola</taxon>
    </lineage>
</organism>
<comment type="catalytic activity">
    <reaction evidence="1 9 10">
        <text>[protein]-peptidylproline (omega=180) = [protein]-peptidylproline (omega=0)</text>
        <dbReference type="Rhea" id="RHEA:16237"/>
        <dbReference type="Rhea" id="RHEA-COMP:10747"/>
        <dbReference type="Rhea" id="RHEA-COMP:10748"/>
        <dbReference type="ChEBI" id="CHEBI:83833"/>
        <dbReference type="ChEBI" id="CHEBI:83834"/>
        <dbReference type="EC" id="5.2.1.8"/>
    </reaction>
</comment>
<comment type="function">
    <text evidence="8">Also involved in hydrogenase metallocenter assembly, probably by participating in the nickel insertion step. This function in hydrogenase biosynthesis requires chaperone activity and the presence of the metal-binding domain, but not PPIase activity.</text>
</comment>
<evidence type="ECO:0000256" key="8">
    <source>
        <dbReference type="ARBA" id="ARBA00037071"/>
    </source>
</evidence>
<keyword evidence="4" id="KW-0963">Cytoplasm</keyword>